<gene>
    <name evidence="1" type="ORF">Cha6605_4497</name>
</gene>
<dbReference type="OrthoDB" id="511993at2"/>
<keyword evidence="2" id="KW-1185">Reference proteome</keyword>
<evidence type="ECO:0000313" key="1">
    <source>
        <dbReference type="EMBL" id="AFY95425.1"/>
    </source>
</evidence>
<sequence>MEEWQNEIAAAFKDLTALFDEFGRELTEFVEEVTTEAQEILTLQWDELKEVLTEFWQEIELDFEEPSATIWDIPISTKPVADPATHPACVGCINYNGTVYGGNMLVCGIYPYGCGSDTCADWEGENDLN</sequence>
<evidence type="ECO:0000313" key="2">
    <source>
        <dbReference type="Proteomes" id="UP000010366"/>
    </source>
</evidence>
<proteinExistence type="predicted"/>
<dbReference type="STRING" id="1173020.Cha6605_4497"/>
<accession>K9UKS6</accession>
<reference evidence="1 2" key="1">
    <citation type="submission" date="2012-05" db="EMBL/GenBank/DDBJ databases">
        <title>Finished chromosome of genome of Chamaesiphon sp. PCC 6605.</title>
        <authorList>
            <consortium name="US DOE Joint Genome Institute"/>
            <person name="Gugger M."/>
            <person name="Coursin T."/>
            <person name="Rippka R."/>
            <person name="Tandeau De Marsac N."/>
            <person name="Huntemann M."/>
            <person name="Wei C.-L."/>
            <person name="Han J."/>
            <person name="Detter J.C."/>
            <person name="Han C."/>
            <person name="Tapia R."/>
            <person name="Chen A."/>
            <person name="Kyrpides N."/>
            <person name="Mavromatis K."/>
            <person name="Markowitz V."/>
            <person name="Szeto E."/>
            <person name="Ivanova N."/>
            <person name="Pagani I."/>
            <person name="Pati A."/>
            <person name="Goodwin L."/>
            <person name="Nordberg H.P."/>
            <person name="Cantor M.N."/>
            <person name="Hua S.X."/>
            <person name="Woyke T."/>
            <person name="Kerfeld C.A."/>
        </authorList>
    </citation>
    <scope>NUCLEOTIDE SEQUENCE [LARGE SCALE GENOMIC DNA]</scope>
    <source>
        <strain evidence="2">ATCC 27169 / PCC 6605</strain>
    </source>
</reference>
<dbReference type="EMBL" id="CP003600">
    <property type="protein sequence ID" value="AFY95425.1"/>
    <property type="molecule type" value="Genomic_DNA"/>
</dbReference>
<organism evidence="1 2">
    <name type="scientific">Chamaesiphon minutus (strain ATCC 27169 / PCC 6605)</name>
    <dbReference type="NCBI Taxonomy" id="1173020"/>
    <lineage>
        <taxon>Bacteria</taxon>
        <taxon>Bacillati</taxon>
        <taxon>Cyanobacteriota</taxon>
        <taxon>Cyanophyceae</taxon>
        <taxon>Gomontiellales</taxon>
        <taxon>Chamaesiphonaceae</taxon>
        <taxon>Chamaesiphon</taxon>
    </lineage>
</organism>
<dbReference type="KEGG" id="cmp:Cha6605_4497"/>
<protein>
    <submittedName>
        <fullName evidence="1">Uncharacterized protein</fullName>
    </submittedName>
</protein>
<dbReference type="eggNOG" id="ENOG5032YBC">
    <property type="taxonomic scope" value="Bacteria"/>
</dbReference>
<dbReference type="RefSeq" id="WP_015161525.1">
    <property type="nucleotide sequence ID" value="NC_019697.1"/>
</dbReference>
<dbReference type="Proteomes" id="UP000010366">
    <property type="component" value="Chromosome"/>
</dbReference>
<dbReference type="AlphaFoldDB" id="K9UKS6"/>
<name>K9UKS6_CHAP6</name>
<dbReference type="HOGENOM" id="CLU_1871567_0_0_3"/>